<dbReference type="Gene3D" id="6.10.140.140">
    <property type="match status" value="1"/>
</dbReference>
<dbReference type="PANTHER" id="PTHR23232:SF150">
    <property type="entry name" value="ZINC FINGER PROTEIN 993-RELATED"/>
    <property type="match status" value="1"/>
</dbReference>
<dbReference type="PROSITE" id="PS50805">
    <property type="entry name" value="KRAB"/>
    <property type="match status" value="1"/>
</dbReference>
<protein>
    <submittedName>
        <fullName evidence="2">Zinc finger protein 616</fullName>
    </submittedName>
</protein>
<dbReference type="Proteomes" id="UP000000589">
    <property type="component" value="Chromosome 11"/>
</dbReference>
<dbReference type="OMA" id="KGHEMIA"/>
<dbReference type="GeneTree" id="ENSGT00940000166101"/>
<dbReference type="Bgee" id="ENSMUSG00000069476">
    <property type="expression patterns" value="Expressed in secondary oocyte and 5 other cell types or tissues"/>
</dbReference>
<dbReference type="MGI" id="MGI:3650906">
    <property type="gene designation" value="Zfp616"/>
</dbReference>
<reference evidence="2 4" key="1">
    <citation type="journal article" date="2009" name="PLoS Biol.">
        <title>Lineage-specific biology revealed by a finished genome assembly of the mouse.</title>
        <authorList>
            <consortium name="Mouse Genome Sequencing Consortium"/>
            <person name="Church D.M."/>
            <person name="Goodstadt L."/>
            <person name="Hillier L.W."/>
            <person name="Zody M.C."/>
            <person name="Goldstein S."/>
            <person name="She X."/>
            <person name="Bult C.J."/>
            <person name="Agarwala R."/>
            <person name="Cherry J.L."/>
            <person name="DiCuccio M."/>
            <person name="Hlavina W."/>
            <person name="Kapustin Y."/>
            <person name="Meric P."/>
            <person name="Maglott D."/>
            <person name="Birtle Z."/>
            <person name="Marques A.C."/>
            <person name="Graves T."/>
            <person name="Zhou S."/>
            <person name="Teague B."/>
            <person name="Potamousis K."/>
            <person name="Churas C."/>
            <person name="Place M."/>
            <person name="Herschleb J."/>
            <person name="Runnheim R."/>
            <person name="Forrest D."/>
            <person name="Amos-Landgraf J."/>
            <person name="Schwartz D.C."/>
            <person name="Cheng Z."/>
            <person name="Lindblad-Toh K."/>
            <person name="Eichler E.E."/>
            <person name="Ponting C.P."/>
        </authorList>
    </citation>
    <scope>NUCLEOTIDE SEQUENCE [LARGE SCALE GENOMIC DNA]</scope>
    <source>
        <strain evidence="2 4">C57BL/6J</strain>
    </source>
</reference>
<dbReference type="HOGENOM" id="CLU_002678_69_8_1"/>
<dbReference type="PANTHER" id="PTHR23232">
    <property type="entry name" value="KRAB DOMAIN C2H2 ZINC FINGER"/>
    <property type="match status" value="1"/>
</dbReference>
<dbReference type="InterPro" id="IPR036051">
    <property type="entry name" value="KRAB_dom_sf"/>
</dbReference>
<dbReference type="InterPro" id="IPR001909">
    <property type="entry name" value="KRAB"/>
</dbReference>
<dbReference type="ExpressionAtlas" id="A7DTG8">
    <property type="expression patterns" value="differential"/>
</dbReference>
<gene>
    <name evidence="2 3" type="primary">Zfp616</name>
</gene>
<reference evidence="2" key="3">
    <citation type="submission" date="2025-05" db="UniProtKB">
        <authorList>
            <consortium name="Ensembl"/>
        </authorList>
    </citation>
    <scope>IDENTIFICATION</scope>
    <source>
        <strain evidence="2">C57BL/6J</strain>
    </source>
</reference>
<evidence type="ECO:0000259" key="1">
    <source>
        <dbReference type="PROSITE" id="PS50805"/>
    </source>
</evidence>
<dbReference type="SMR" id="A7DTG8"/>
<feature type="domain" description="KRAB" evidence="1">
    <location>
        <begin position="8"/>
        <end position="79"/>
    </location>
</feature>
<sequence length="98" mass="11478">MCSSQGALTFMDVAIEFSKEEWECLNSAQRALYRDVMLENYNNLVSVGVAVSKREVIICLEQNKEPWIVDAEETQLCLVNILRIYYKWCVHKIIFKKK</sequence>
<evidence type="ECO:0000313" key="4">
    <source>
        <dbReference type="Proteomes" id="UP000000589"/>
    </source>
</evidence>
<reference evidence="2" key="2">
    <citation type="journal article" date="2011" name="PLoS Biol.">
        <title>Modernizing reference genome assemblies.</title>
        <authorList>
            <person name="Church D.M."/>
            <person name="Schneider V.A."/>
            <person name="Graves T."/>
            <person name="Auger K."/>
            <person name="Cunningham F."/>
            <person name="Bouk N."/>
            <person name="Chen H.C."/>
            <person name="Agarwala R."/>
            <person name="McLaren W.M."/>
            <person name="Ritchie G.R."/>
            <person name="Albracht D."/>
            <person name="Kremitzki M."/>
            <person name="Rock S."/>
            <person name="Kotkiewicz H."/>
            <person name="Kremitzki C."/>
            <person name="Wollam A."/>
            <person name="Trani L."/>
            <person name="Fulton L."/>
            <person name="Fulton R."/>
            <person name="Matthews L."/>
            <person name="Whitehead S."/>
            <person name="Chow W."/>
            <person name="Torrance J."/>
            <person name="Dunn M."/>
            <person name="Harden G."/>
            <person name="Threadgold G."/>
            <person name="Wood J."/>
            <person name="Collins J."/>
            <person name="Heath P."/>
            <person name="Griffiths G."/>
            <person name="Pelan S."/>
            <person name="Grafham D."/>
            <person name="Eichler E.E."/>
            <person name="Weinstock G."/>
            <person name="Mardis E.R."/>
            <person name="Wilson R.K."/>
            <person name="Howe K."/>
            <person name="Flicek P."/>
            <person name="Hubbard T."/>
        </authorList>
    </citation>
    <scope>NUCLEOTIDE SEQUENCE [LARGE SCALE GENOMIC DNA]</scope>
    <source>
        <strain evidence="2">C57BL/6J</strain>
    </source>
</reference>
<dbReference type="Pfam" id="PF01352">
    <property type="entry name" value="KRAB"/>
    <property type="match status" value="1"/>
</dbReference>
<name>A7DTG8_MOUSE</name>
<dbReference type="VEuPathDB" id="HostDB:ENSMUSG00000069476"/>
<evidence type="ECO:0000313" key="2">
    <source>
        <dbReference type="Ensembl" id="ENSMUSP00000112245.3"/>
    </source>
</evidence>
<dbReference type="AlphaFoldDB" id="A7DTG8"/>
<dbReference type="Ensembl" id="ENSMUST00000074813.12">
    <property type="protein sequence ID" value="ENSMUSP00000074365.6"/>
    <property type="gene ID" value="ENSMUSG00000069476.14"/>
</dbReference>
<dbReference type="AGR" id="MGI:3650906"/>
<proteinExistence type="predicted"/>
<dbReference type="SMART" id="SM00349">
    <property type="entry name" value="KRAB"/>
    <property type="match status" value="1"/>
</dbReference>
<organism evidence="2 4">
    <name type="scientific">Mus musculus</name>
    <name type="common">Mouse</name>
    <dbReference type="NCBI Taxonomy" id="10090"/>
    <lineage>
        <taxon>Eukaryota</taxon>
        <taxon>Metazoa</taxon>
        <taxon>Chordata</taxon>
        <taxon>Craniata</taxon>
        <taxon>Vertebrata</taxon>
        <taxon>Euteleostomi</taxon>
        <taxon>Mammalia</taxon>
        <taxon>Eutheria</taxon>
        <taxon>Euarchontoglires</taxon>
        <taxon>Glires</taxon>
        <taxon>Rodentia</taxon>
        <taxon>Myomorpha</taxon>
        <taxon>Muroidea</taxon>
        <taxon>Muridae</taxon>
        <taxon>Murinae</taxon>
        <taxon>Mus</taxon>
        <taxon>Mus</taxon>
    </lineage>
</organism>
<keyword evidence="4" id="KW-1185">Reference proteome</keyword>
<dbReference type="SUPFAM" id="SSF109640">
    <property type="entry name" value="KRAB domain (Kruppel-associated box)"/>
    <property type="match status" value="1"/>
</dbReference>
<dbReference type="InterPro" id="IPR050169">
    <property type="entry name" value="Krueppel_C2H2_ZnF"/>
</dbReference>
<accession>A7DTG8</accession>
<evidence type="ECO:0000313" key="3">
    <source>
        <dbReference type="MGI" id="MGI:3650906"/>
    </source>
</evidence>
<dbReference type="Ensembl" id="ENSMUST00000116546.3">
    <property type="protein sequence ID" value="ENSMUSP00000112245.3"/>
    <property type="gene ID" value="ENSMUSG00000069476.14"/>
</dbReference>
<dbReference type="CDD" id="cd07765">
    <property type="entry name" value="KRAB_A-box"/>
    <property type="match status" value="1"/>
</dbReference>
<dbReference type="GO" id="GO:0006355">
    <property type="term" value="P:regulation of DNA-templated transcription"/>
    <property type="evidence" value="ECO:0007669"/>
    <property type="project" value="InterPro"/>
</dbReference>